<proteinExistence type="predicted"/>
<gene>
    <name evidence="2" type="ORF">ERX35_004055</name>
</gene>
<evidence type="ECO:0000259" key="1">
    <source>
        <dbReference type="Pfam" id="PF14493"/>
    </source>
</evidence>
<sequence>MRYMYPYRQSYIYLPNYSPPYIKVLHYQYILILEIHSLFFNLYYSEEPMNSVLALAAKKKFQSKTDKSFINILTGYKSHQTYFDALMQGMMPFYHAFPELKALLTEQDGAVEDYIFYPYFYDSAALTFQSLRLLTQSLSAYAGKLTMFYPVTNHLYVQQQVKHCFAYYKNHPDEFKAELISLYEQVEQQLGACCSFLLLPDGCGQHSSRSELTTRFQLPADALELVLLKEFNLLTELIRQHPVLSPLYIRLPLHSATEKTAALLSGRLTIQQMAAARGVKHHTIEDHLIEMMIKDYPFDWQRFIRPAEVGEIRALYDKHAFERLKPYFENSSIDDYFKIKLAICLVIKGEYNGPEADS</sequence>
<organism evidence="2 3">
    <name type="scientific">Macrococcus equipercicus</name>
    <dbReference type="NCBI Taxonomy" id="69967"/>
    <lineage>
        <taxon>Bacteria</taxon>
        <taxon>Bacillati</taxon>
        <taxon>Bacillota</taxon>
        <taxon>Bacilli</taxon>
        <taxon>Bacillales</taxon>
        <taxon>Staphylococcaceae</taxon>
        <taxon>Macrococcus</taxon>
    </lineage>
</organism>
<evidence type="ECO:0000313" key="3">
    <source>
        <dbReference type="Proteomes" id="UP000295735"/>
    </source>
</evidence>
<keyword evidence="3" id="KW-1185">Reference proteome</keyword>
<protein>
    <recommendedName>
        <fullName evidence="1">Helicase Helix-turn-helix domain-containing protein</fullName>
    </recommendedName>
</protein>
<feature type="domain" description="Helicase Helix-turn-helix" evidence="1">
    <location>
        <begin position="257"/>
        <end position="343"/>
    </location>
</feature>
<dbReference type="EMBL" id="SCWC02000002">
    <property type="protein sequence ID" value="KAA1040170.1"/>
    <property type="molecule type" value="Genomic_DNA"/>
</dbReference>
<dbReference type="Pfam" id="PF14493">
    <property type="entry name" value="HTH_40"/>
    <property type="match status" value="1"/>
</dbReference>
<accession>A0ABQ6RA65</accession>
<reference evidence="2 3" key="1">
    <citation type="submission" date="2019-09" db="EMBL/GenBank/DDBJ databases">
        <authorList>
            <person name="Mazhar S."/>
            <person name="Altermann E."/>
            <person name="Hill C."/>
            <person name="Mcauliffe O."/>
        </authorList>
    </citation>
    <scope>NUCLEOTIDE SEQUENCE [LARGE SCALE GENOMIC DNA]</scope>
    <source>
        <strain evidence="2 3">ATCC 51831</strain>
    </source>
</reference>
<comment type="caution">
    <text evidence="2">The sequence shown here is derived from an EMBL/GenBank/DDBJ whole genome shotgun (WGS) entry which is preliminary data.</text>
</comment>
<dbReference type="Proteomes" id="UP000295735">
    <property type="component" value="Unassembled WGS sequence"/>
</dbReference>
<dbReference type="InterPro" id="IPR029491">
    <property type="entry name" value="Helicase_HTH"/>
</dbReference>
<name>A0ABQ6RA65_9STAP</name>
<evidence type="ECO:0000313" key="2">
    <source>
        <dbReference type="EMBL" id="KAA1040170.1"/>
    </source>
</evidence>